<evidence type="ECO:0000313" key="4">
    <source>
        <dbReference type="Proteomes" id="UP000007264"/>
    </source>
</evidence>
<organism evidence="3 4">
    <name type="scientific">Coccomyxa subellipsoidea (strain C-169)</name>
    <name type="common">Green microalga</name>
    <dbReference type="NCBI Taxonomy" id="574566"/>
    <lineage>
        <taxon>Eukaryota</taxon>
        <taxon>Viridiplantae</taxon>
        <taxon>Chlorophyta</taxon>
        <taxon>core chlorophytes</taxon>
        <taxon>Trebouxiophyceae</taxon>
        <taxon>Trebouxiophyceae incertae sedis</taxon>
        <taxon>Coccomyxaceae</taxon>
        <taxon>Coccomyxa</taxon>
        <taxon>Coccomyxa subellipsoidea</taxon>
    </lineage>
</organism>
<dbReference type="InterPro" id="IPR018392">
    <property type="entry name" value="LysM"/>
</dbReference>
<sequence length="355" mass="36424">MSDDRPSTSTSNADTSSEIRAPYVTHQVTKLDTLAGLAIRYHVSVSDIKRSNGLLSDSAMYAKDTLLIPTRAMPPLGVEYQTWAGMIVTQYGRIPGDQQANGIHYGGSHGGSPPRQSAALDKLQRYYGTGDTCSEPEDFKPGSSSSAGLERMVRLARLGVLDQGRSADVEIEMTEFEGQRDREPPHSPTAGLLRTSEYAGSREGPGFSERLRRRKALDSLPDSEASTSGVEASGETVTGPAARPPMPPRGSPGSGGPAAAVGAVPGGPDPGGSRRHSLMDRLKRAASQPSLGGLPSGLSVPKGIVKAAEALLARSDSGGNAGAPAALRGSASAPGMADSPAAAKAPAAASSTPSG</sequence>
<dbReference type="SUPFAM" id="SSF54106">
    <property type="entry name" value="LysM domain"/>
    <property type="match status" value="1"/>
</dbReference>
<accession>I0ZA84</accession>
<dbReference type="InterPro" id="IPR045030">
    <property type="entry name" value="LYSM1-4"/>
</dbReference>
<feature type="domain" description="LysM" evidence="2">
    <location>
        <begin position="24"/>
        <end position="68"/>
    </location>
</feature>
<gene>
    <name evidence="3" type="ORF">COCSUDRAFT_39189</name>
</gene>
<feature type="compositionally biased region" description="Low complexity" evidence="1">
    <location>
        <begin position="330"/>
        <end position="355"/>
    </location>
</feature>
<dbReference type="KEGG" id="csl:COCSUDRAFT_39189"/>
<evidence type="ECO:0000259" key="2">
    <source>
        <dbReference type="PROSITE" id="PS51782"/>
    </source>
</evidence>
<dbReference type="Proteomes" id="UP000007264">
    <property type="component" value="Unassembled WGS sequence"/>
</dbReference>
<dbReference type="OrthoDB" id="538216at2759"/>
<proteinExistence type="predicted"/>
<reference evidence="3 4" key="1">
    <citation type="journal article" date="2012" name="Genome Biol.">
        <title>The genome of the polar eukaryotic microalga coccomyxa subellipsoidea reveals traits of cold adaptation.</title>
        <authorList>
            <person name="Blanc G."/>
            <person name="Agarkova I."/>
            <person name="Grimwood J."/>
            <person name="Kuo A."/>
            <person name="Brueggeman A."/>
            <person name="Dunigan D."/>
            <person name="Gurnon J."/>
            <person name="Ladunga I."/>
            <person name="Lindquist E."/>
            <person name="Lucas S."/>
            <person name="Pangilinan J."/>
            <person name="Proschold T."/>
            <person name="Salamov A."/>
            <person name="Schmutz J."/>
            <person name="Weeks D."/>
            <person name="Yamada T."/>
            <person name="Claverie J.M."/>
            <person name="Grigoriev I."/>
            <person name="Van Etten J."/>
            <person name="Lomsadze A."/>
            <person name="Borodovsky M."/>
        </authorList>
    </citation>
    <scope>NUCLEOTIDE SEQUENCE [LARGE SCALE GENOMIC DNA]</scope>
    <source>
        <strain evidence="3 4">C-169</strain>
    </source>
</reference>
<comment type="caution">
    <text evidence="3">The sequence shown here is derived from an EMBL/GenBank/DDBJ whole genome shotgun (WGS) entry which is preliminary data.</text>
</comment>
<name>I0ZA84_COCSC</name>
<evidence type="ECO:0000256" key="1">
    <source>
        <dbReference type="SAM" id="MobiDB-lite"/>
    </source>
</evidence>
<protein>
    <recommendedName>
        <fullName evidence="2">LysM domain-containing protein</fullName>
    </recommendedName>
</protein>
<dbReference type="AlphaFoldDB" id="I0ZA84"/>
<dbReference type="CDD" id="cd00118">
    <property type="entry name" value="LysM"/>
    <property type="match status" value="1"/>
</dbReference>
<dbReference type="SMART" id="SM00257">
    <property type="entry name" value="LysM"/>
    <property type="match status" value="1"/>
</dbReference>
<dbReference type="eggNOG" id="KOG2850">
    <property type="taxonomic scope" value="Eukaryota"/>
</dbReference>
<feature type="region of interest" description="Disordered" evidence="1">
    <location>
        <begin position="315"/>
        <end position="355"/>
    </location>
</feature>
<dbReference type="InterPro" id="IPR036779">
    <property type="entry name" value="LysM_dom_sf"/>
</dbReference>
<evidence type="ECO:0000313" key="3">
    <source>
        <dbReference type="EMBL" id="EIE27553.1"/>
    </source>
</evidence>
<dbReference type="PANTHER" id="PTHR20932:SF8">
    <property type="entry name" value="LD22649P"/>
    <property type="match status" value="1"/>
</dbReference>
<dbReference type="PROSITE" id="PS51782">
    <property type="entry name" value="LYSM"/>
    <property type="match status" value="1"/>
</dbReference>
<dbReference type="Pfam" id="PF01476">
    <property type="entry name" value="LysM"/>
    <property type="match status" value="1"/>
</dbReference>
<dbReference type="RefSeq" id="XP_005652097.1">
    <property type="nucleotide sequence ID" value="XM_005652040.1"/>
</dbReference>
<feature type="region of interest" description="Disordered" evidence="1">
    <location>
        <begin position="174"/>
        <end position="300"/>
    </location>
</feature>
<dbReference type="EMBL" id="AGSI01000001">
    <property type="protein sequence ID" value="EIE27553.1"/>
    <property type="molecule type" value="Genomic_DNA"/>
</dbReference>
<dbReference type="PANTHER" id="PTHR20932">
    <property type="entry name" value="LYSM AND PUTATIVE PEPTIDOGLYCAN-BINDING DOMAIN-CONTAINING PROTEIN"/>
    <property type="match status" value="1"/>
</dbReference>
<keyword evidence="4" id="KW-1185">Reference proteome</keyword>
<dbReference type="GeneID" id="17045568"/>
<dbReference type="Gene3D" id="3.10.350.10">
    <property type="entry name" value="LysM domain"/>
    <property type="match status" value="1"/>
</dbReference>